<dbReference type="SUPFAM" id="SSF52518">
    <property type="entry name" value="Thiamin diphosphate-binding fold (THDP-binding)"/>
    <property type="match status" value="1"/>
</dbReference>
<keyword evidence="4 6" id="KW-0670">Pyruvate</keyword>
<dbReference type="EMBL" id="CP051151">
    <property type="protein sequence ID" value="QLY40214.1"/>
    <property type="molecule type" value="Genomic_DNA"/>
</dbReference>
<name>A0A7L6N6R8_9MOLU</name>
<keyword evidence="2 4" id="KW-0560">Oxidoreductase</keyword>
<evidence type="ECO:0000259" key="5">
    <source>
        <dbReference type="Pfam" id="PF00676"/>
    </source>
</evidence>
<gene>
    <name evidence="6" type="primary">pdhA</name>
    <name evidence="6" type="ORF">HF295_04790</name>
</gene>
<reference evidence="6 7" key="1">
    <citation type="submission" date="2020-04" db="EMBL/GenBank/DDBJ databases">
        <authorList>
            <person name="Zheng R.K."/>
            <person name="Sun C.M."/>
        </authorList>
    </citation>
    <scope>NUCLEOTIDE SEQUENCE [LARGE SCALE GENOMIC DNA]</scope>
    <source>
        <strain evidence="7">zrk29</strain>
    </source>
</reference>
<evidence type="ECO:0000256" key="1">
    <source>
        <dbReference type="ARBA" id="ARBA00001964"/>
    </source>
</evidence>
<proteinExistence type="predicted"/>
<evidence type="ECO:0000256" key="2">
    <source>
        <dbReference type="ARBA" id="ARBA00023002"/>
    </source>
</evidence>
<dbReference type="GO" id="GO:0009083">
    <property type="term" value="P:branched-chain amino acid catabolic process"/>
    <property type="evidence" value="ECO:0007669"/>
    <property type="project" value="TreeGrafter"/>
</dbReference>
<dbReference type="GO" id="GO:0004739">
    <property type="term" value="F:pyruvate dehydrogenase (acetyl-transferring) activity"/>
    <property type="evidence" value="ECO:0007669"/>
    <property type="project" value="UniProtKB-UniRule"/>
</dbReference>
<dbReference type="InterPro" id="IPR001017">
    <property type="entry name" value="DH_E1"/>
</dbReference>
<dbReference type="InterPro" id="IPR017596">
    <property type="entry name" value="PdhA/BkdA"/>
</dbReference>
<dbReference type="CDD" id="cd02000">
    <property type="entry name" value="TPP_E1_PDC_ADC_BCADC"/>
    <property type="match status" value="1"/>
</dbReference>
<keyword evidence="7" id="KW-1185">Reference proteome</keyword>
<dbReference type="Gene3D" id="3.40.50.970">
    <property type="match status" value="1"/>
</dbReference>
<dbReference type="PANTHER" id="PTHR43380">
    <property type="entry name" value="2-OXOISOVALERATE DEHYDROGENASE SUBUNIT ALPHA, MITOCHONDRIAL"/>
    <property type="match status" value="1"/>
</dbReference>
<evidence type="ECO:0000313" key="7">
    <source>
        <dbReference type="Proteomes" id="UP000512167"/>
    </source>
</evidence>
<dbReference type="Proteomes" id="UP000512167">
    <property type="component" value="Chromosome"/>
</dbReference>
<dbReference type="InterPro" id="IPR029061">
    <property type="entry name" value="THDP-binding"/>
</dbReference>
<protein>
    <recommendedName>
        <fullName evidence="4">Pyruvate dehydrogenase E1 component subunit alpha</fullName>
        <ecNumber evidence="4">1.2.4.1</ecNumber>
    </recommendedName>
</protein>
<dbReference type="AlphaFoldDB" id="A0A7L6N6R8"/>
<dbReference type="PANTHER" id="PTHR43380:SF1">
    <property type="entry name" value="2-OXOISOVALERATE DEHYDROGENASE SUBUNIT ALPHA, MITOCHONDRIAL"/>
    <property type="match status" value="1"/>
</dbReference>
<feature type="domain" description="Dehydrogenase E1 component" evidence="5">
    <location>
        <begin position="42"/>
        <end position="328"/>
    </location>
</feature>
<dbReference type="KEGG" id="tbk:HF295_04790"/>
<accession>A0A7L6N6R8</accession>
<dbReference type="RefSeq" id="WP_312031042.1">
    <property type="nucleotide sequence ID" value="NZ_CP051151.1"/>
</dbReference>
<keyword evidence="3 4" id="KW-0786">Thiamine pyrophosphate</keyword>
<dbReference type="Pfam" id="PF00676">
    <property type="entry name" value="E1_dh"/>
    <property type="match status" value="1"/>
</dbReference>
<comment type="function">
    <text evidence="4">The pyruvate dehydrogenase complex catalyzes the overall conversion of pyruvate to acetyl-CoA and CO(2). It contains multiple copies of three enzymatic components: pyruvate dehydrogenase (E1), dihydrolipoamide acetyltransferase (E2) and lipoamide dehydrogenase (E3).</text>
</comment>
<comment type="subunit">
    <text evidence="4">Heterodimer of an alpha and a beta chain.</text>
</comment>
<dbReference type="EC" id="1.2.4.1" evidence="4"/>
<evidence type="ECO:0000313" key="6">
    <source>
        <dbReference type="EMBL" id="QLY40214.1"/>
    </source>
</evidence>
<dbReference type="InterPro" id="IPR050771">
    <property type="entry name" value="Alpha-ketoacid_DH_E1_comp"/>
</dbReference>
<evidence type="ECO:0000256" key="3">
    <source>
        <dbReference type="ARBA" id="ARBA00023052"/>
    </source>
</evidence>
<organism evidence="6 7">
    <name type="scientific">Hujiaoplasma nucleasis</name>
    <dbReference type="NCBI Taxonomy" id="2725268"/>
    <lineage>
        <taxon>Bacteria</taxon>
        <taxon>Bacillati</taxon>
        <taxon>Mycoplasmatota</taxon>
        <taxon>Mollicutes</taxon>
        <taxon>Candidatus Izemoplasmatales</taxon>
        <taxon>Hujiaoplasmataceae</taxon>
        <taxon>Hujiaoplasma</taxon>
    </lineage>
</organism>
<dbReference type="NCBIfam" id="TIGR03181">
    <property type="entry name" value="PDH_E1_alph_x"/>
    <property type="match status" value="1"/>
</dbReference>
<comment type="catalytic activity">
    <reaction evidence="4">
        <text>N(6)-[(R)-lipoyl]-L-lysyl-[protein] + pyruvate + H(+) = N(6)-[(R)-S(8)-acetyldihydrolipoyl]-L-lysyl-[protein] + CO2</text>
        <dbReference type="Rhea" id="RHEA:19189"/>
        <dbReference type="Rhea" id="RHEA-COMP:10474"/>
        <dbReference type="Rhea" id="RHEA-COMP:10478"/>
        <dbReference type="ChEBI" id="CHEBI:15361"/>
        <dbReference type="ChEBI" id="CHEBI:15378"/>
        <dbReference type="ChEBI" id="CHEBI:16526"/>
        <dbReference type="ChEBI" id="CHEBI:83099"/>
        <dbReference type="ChEBI" id="CHEBI:83111"/>
        <dbReference type="EC" id="1.2.4.1"/>
    </reaction>
</comment>
<comment type="cofactor">
    <cofactor evidence="1 4">
        <name>thiamine diphosphate</name>
        <dbReference type="ChEBI" id="CHEBI:58937"/>
    </cofactor>
</comment>
<sequence length="362" mass="41209">MLFEEFDPLKGKTLQILDQDGKIVNDKLVPKIKKDTLMKMYHTMVLGRIADEKALQFQRQGRMLTYAPNHGQEAAQLGSIAAMDDDDWLVLAFREMNAMLYKGVTLEQSFLYWLGNEWGSRFNDDVKVLPINVPIGSQISHAAGLAYAAKLKGTKEVAIAYIGDGGTSHGEFHEGMSFASAYDLPMIVIIQNNQYAISTPREKTIKSKTLAQKAIAYGIPGIQVDGNDPLAMYLATETARERALKGEGPTLIEAVTYRMGPHTTSDNPKLYREDSEVEEWEKKDPLKRFKKYLIDKKYWTDKKDEDLHETSKKEVLDTFKKVENSGEVDLEDIFKYTYESLTPELEKQMKYYQEFLNEEGAK</sequence>
<evidence type="ECO:0000256" key="4">
    <source>
        <dbReference type="RuleBase" id="RU366007"/>
    </source>
</evidence>